<dbReference type="InterPro" id="IPR012340">
    <property type="entry name" value="NA-bd_OB-fold"/>
</dbReference>
<reference evidence="3 4" key="1">
    <citation type="journal article" date="2019" name="Nat. Commun.">
        <title>A new type of DNA phosphorothioation-based antiviral system in archaea.</title>
        <authorList>
            <person name="Xiong L."/>
            <person name="Liu S."/>
            <person name="Chen S."/>
            <person name="Xiao Y."/>
            <person name="Zhu B."/>
            <person name="Gao Y."/>
            <person name="Zhang Y."/>
            <person name="Chen B."/>
            <person name="Luo J."/>
            <person name="Deng Z."/>
            <person name="Chen X."/>
            <person name="Wang L."/>
            <person name="Chen S."/>
        </authorList>
    </citation>
    <scope>NUCLEOTIDE SEQUENCE [LARGE SCALE GENOMIC DNA]</scope>
    <source>
        <strain evidence="3 4">CGMCC 1.10331</strain>
    </source>
</reference>
<dbReference type="GO" id="GO:0005886">
    <property type="term" value="C:plasma membrane"/>
    <property type="evidence" value="ECO:0007669"/>
    <property type="project" value="InterPro"/>
</dbReference>
<dbReference type="Gene3D" id="2.40.50.140">
    <property type="entry name" value="Nucleic acid-binding proteins"/>
    <property type="match status" value="1"/>
</dbReference>
<organism evidence="3 4">
    <name type="scientific">Halobellus limi</name>
    <dbReference type="NCBI Taxonomy" id="699433"/>
    <lineage>
        <taxon>Archaea</taxon>
        <taxon>Methanobacteriati</taxon>
        <taxon>Methanobacteriota</taxon>
        <taxon>Stenosarchaea group</taxon>
        <taxon>Halobacteria</taxon>
        <taxon>Halobacteriales</taxon>
        <taxon>Haloferacaceae</taxon>
        <taxon>Halobellus</taxon>
    </lineage>
</organism>
<dbReference type="KEGG" id="hlm:DV707_01495"/>
<dbReference type="GO" id="GO:0017003">
    <property type="term" value="P:protein-heme linkage"/>
    <property type="evidence" value="ECO:0007669"/>
    <property type="project" value="InterPro"/>
</dbReference>
<name>A0A4D6H0Z0_9EURY</name>
<proteinExistence type="predicted"/>
<keyword evidence="2" id="KW-0472">Membrane</keyword>
<evidence type="ECO:0000313" key="3">
    <source>
        <dbReference type="EMBL" id="QCC46457.1"/>
    </source>
</evidence>
<accession>A0A4D6H0Z0</accession>
<dbReference type="AlphaFoldDB" id="A0A4D6H0Z0"/>
<evidence type="ECO:0000313" key="4">
    <source>
        <dbReference type="Proteomes" id="UP000296733"/>
    </source>
</evidence>
<sequence length="126" mass="13602">MRRKNKLLVTTVGVLVLLATLGVTSMNASAAFVSPTQLSESDGTYQEEWVNLEGVVTDLDVDGETITFAVTDGNHTVPVVYEGTVPDTLQDGRVVVAKGQFEGDRLVANKLSVRAHEGEERPESTR</sequence>
<protein>
    <submittedName>
        <fullName evidence="3">Cytochrome c maturation protein CcmE</fullName>
    </submittedName>
</protein>
<dbReference type="Pfam" id="PF03100">
    <property type="entry name" value="CcmE"/>
    <property type="match status" value="1"/>
</dbReference>
<dbReference type="SUPFAM" id="SSF82093">
    <property type="entry name" value="Heme chaperone CcmE"/>
    <property type="match status" value="1"/>
</dbReference>
<dbReference type="InterPro" id="IPR036127">
    <property type="entry name" value="CcmE-like_sf"/>
</dbReference>
<dbReference type="GO" id="GO:0017004">
    <property type="term" value="P:cytochrome complex assembly"/>
    <property type="evidence" value="ECO:0007669"/>
    <property type="project" value="InterPro"/>
</dbReference>
<evidence type="ECO:0000256" key="1">
    <source>
        <dbReference type="ARBA" id="ARBA00004370"/>
    </source>
</evidence>
<dbReference type="InterPro" id="IPR004329">
    <property type="entry name" value="CcmE"/>
</dbReference>
<gene>
    <name evidence="3" type="ORF">DV707_01495</name>
</gene>
<comment type="subcellular location">
    <subcellularLocation>
        <location evidence="1">Membrane</location>
    </subcellularLocation>
</comment>
<dbReference type="EMBL" id="CP031311">
    <property type="protein sequence ID" value="QCC46457.1"/>
    <property type="molecule type" value="Genomic_DNA"/>
</dbReference>
<dbReference type="GO" id="GO:0020037">
    <property type="term" value="F:heme binding"/>
    <property type="evidence" value="ECO:0007669"/>
    <property type="project" value="InterPro"/>
</dbReference>
<evidence type="ECO:0000256" key="2">
    <source>
        <dbReference type="ARBA" id="ARBA00023136"/>
    </source>
</evidence>
<dbReference type="Proteomes" id="UP000296733">
    <property type="component" value="Chromosome"/>
</dbReference>